<dbReference type="InterPro" id="IPR041147">
    <property type="entry name" value="GH38_C"/>
</dbReference>
<comment type="similarity">
    <text evidence="1">Belongs to the glycosyl hydrolase 38 family.</text>
</comment>
<dbReference type="InterPro" id="IPR015341">
    <property type="entry name" value="Glyco_hydro_38_cen"/>
</dbReference>
<dbReference type="CDD" id="cd10789">
    <property type="entry name" value="GH38N_AMII_ER_cytosolic"/>
    <property type="match status" value="1"/>
</dbReference>
<dbReference type="Gene3D" id="1.20.1270.50">
    <property type="entry name" value="Glycoside hydrolase family 38, central domain"/>
    <property type="match status" value="1"/>
</dbReference>
<dbReference type="SMART" id="SM00872">
    <property type="entry name" value="Alpha-mann_mid"/>
    <property type="match status" value="1"/>
</dbReference>
<dbReference type="InterPro" id="IPR011013">
    <property type="entry name" value="Gal_mutarotase_sf_dom"/>
</dbReference>
<keyword evidence="4" id="KW-0326">Glycosidase</keyword>
<reference evidence="7" key="1">
    <citation type="journal article" date="2019" name="Int. J. Syst. Evol. Microbiol.">
        <title>The Global Catalogue of Microorganisms (GCM) 10K type strain sequencing project: providing services to taxonomists for standard genome sequencing and annotation.</title>
        <authorList>
            <consortium name="The Broad Institute Genomics Platform"/>
            <consortium name="The Broad Institute Genome Sequencing Center for Infectious Disease"/>
            <person name="Wu L."/>
            <person name="Ma J."/>
        </authorList>
    </citation>
    <scope>NUCLEOTIDE SEQUENCE [LARGE SCALE GENOMIC DNA]</scope>
    <source>
        <strain evidence="7">CAIM 431</strain>
    </source>
</reference>
<dbReference type="Gene3D" id="2.60.40.2220">
    <property type="match status" value="1"/>
</dbReference>
<dbReference type="Gene3D" id="2.70.98.30">
    <property type="entry name" value="Golgi alpha-mannosidase II, domain 4"/>
    <property type="match status" value="1"/>
</dbReference>
<evidence type="ECO:0000313" key="7">
    <source>
        <dbReference type="Proteomes" id="UP001597326"/>
    </source>
</evidence>
<dbReference type="SUPFAM" id="SSF88688">
    <property type="entry name" value="Families 57/38 glycoside transferase middle domain"/>
    <property type="match status" value="1"/>
</dbReference>
<dbReference type="InterPro" id="IPR000602">
    <property type="entry name" value="Glyco_hydro_38_N"/>
</dbReference>
<dbReference type="PANTHER" id="PTHR46017:SF1">
    <property type="entry name" value="ALPHA-MANNOSIDASE 2C1"/>
    <property type="match status" value="1"/>
</dbReference>
<proteinExistence type="inferred from homology"/>
<comment type="caution">
    <text evidence="6">The sequence shown here is derived from an EMBL/GenBank/DDBJ whole genome shotgun (WGS) entry which is preliminary data.</text>
</comment>
<evidence type="ECO:0000259" key="5">
    <source>
        <dbReference type="SMART" id="SM00872"/>
    </source>
</evidence>
<dbReference type="Pfam" id="PF17677">
    <property type="entry name" value="Glyco_hydro38C2"/>
    <property type="match status" value="1"/>
</dbReference>
<dbReference type="InterPro" id="IPR054723">
    <property type="entry name" value="Ams1-like_N"/>
</dbReference>
<dbReference type="SUPFAM" id="SSF74650">
    <property type="entry name" value="Galactose mutarotase-like"/>
    <property type="match status" value="1"/>
</dbReference>
<dbReference type="RefSeq" id="WP_343872886.1">
    <property type="nucleotide sequence ID" value="NZ_BAAAIX010000013.1"/>
</dbReference>
<dbReference type="InterPro" id="IPR027291">
    <property type="entry name" value="Glyco_hydro_38_N_sf"/>
</dbReference>
<dbReference type="Pfam" id="PF09261">
    <property type="entry name" value="Alpha-mann_mid"/>
    <property type="match status" value="1"/>
</dbReference>
<organism evidence="6 7">
    <name type="scientific">Luteococcus peritonei</name>
    <dbReference type="NCBI Taxonomy" id="88874"/>
    <lineage>
        <taxon>Bacteria</taxon>
        <taxon>Bacillati</taxon>
        <taxon>Actinomycetota</taxon>
        <taxon>Actinomycetes</taxon>
        <taxon>Propionibacteriales</taxon>
        <taxon>Propionibacteriaceae</taxon>
        <taxon>Luteococcus</taxon>
    </lineage>
</organism>
<dbReference type="PANTHER" id="PTHR46017">
    <property type="entry name" value="ALPHA-MANNOSIDASE 2C1"/>
    <property type="match status" value="1"/>
</dbReference>
<dbReference type="InterPro" id="IPR011330">
    <property type="entry name" value="Glyco_hydro/deAcase_b/a-brl"/>
</dbReference>
<dbReference type="Pfam" id="PF07748">
    <property type="entry name" value="Glyco_hydro_38C"/>
    <property type="match status" value="1"/>
</dbReference>
<keyword evidence="3" id="KW-0378">Hydrolase</keyword>
<dbReference type="Pfam" id="PF22907">
    <property type="entry name" value="Ams1-like_1st"/>
    <property type="match status" value="1"/>
</dbReference>
<evidence type="ECO:0000256" key="3">
    <source>
        <dbReference type="ARBA" id="ARBA00022801"/>
    </source>
</evidence>
<evidence type="ECO:0000313" key="6">
    <source>
        <dbReference type="EMBL" id="MFD1889954.1"/>
    </source>
</evidence>
<dbReference type="Gene3D" id="3.20.110.10">
    <property type="entry name" value="Glycoside hydrolase 38, N terminal domain"/>
    <property type="match status" value="1"/>
</dbReference>
<dbReference type="InterPro" id="IPR011682">
    <property type="entry name" value="Glyco_hydro_38_C"/>
</dbReference>
<dbReference type="EMBL" id="JBHUFZ010000016">
    <property type="protein sequence ID" value="MFD1889954.1"/>
    <property type="molecule type" value="Genomic_DNA"/>
</dbReference>
<gene>
    <name evidence="6" type="ORF">ACFSCS_07090</name>
</gene>
<dbReference type="Pfam" id="PF01074">
    <property type="entry name" value="Glyco_hydro_38N"/>
    <property type="match status" value="1"/>
</dbReference>
<dbReference type="InterPro" id="IPR037094">
    <property type="entry name" value="Glyco_hydro_38_cen_sf"/>
</dbReference>
<dbReference type="InterPro" id="IPR028995">
    <property type="entry name" value="Glyco_hydro_57/38_cen_sf"/>
</dbReference>
<name>A0ABW4RW63_9ACTN</name>
<keyword evidence="2" id="KW-0479">Metal-binding</keyword>
<evidence type="ECO:0000256" key="2">
    <source>
        <dbReference type="ARBA" id="ARBA00022723"/>
    </source>
</evidence>
<dbReference type="SUPFAM" id="SSF88713">
    <property type="entry name" value="Glycoside hydrolase/deacetylase"/>
    <property type="match status" value="1"/>
</dbReference>
<accession>A0ABW4RW63</accession>
<keyword evidence="7" id="KW-1185">Reference proteome</keyword>
<sequence length="991" mass="110632">MHTMAARTEHRIRRFIDERLFPQIYRDRVPLEVAVWAAPDEPVPFAEASDQNYEAFEVGSRWGKPWGTTWFRVRGEVPADWHTTDNCRVELDIDLGFTKTMPGFQAEATAWTPEGRIIKGIEPFNSWVPVEGEQVHVLVEAASNPNVSEQGWIVPTPMGDKATAGDGPLYTLMCADVALLDEQVYELAQDVVVLTELMMELPESSTRRLQILAALERMLNTVNPFDLASTAQQGREVLAPVLEKPAHMTAHEVYATGHAHIDSAWLWPTRETRRKCARTFSNVLALMDRDPDAVFACSSAQQYQWMKEDYPELFERIRDRVAEGRFVPVGGMWVESDTNMPGGEAMVRQFVEGTNFFIDEFGFEPNNVWLPDSFGYSAALPQLARLAGKKHFLTQKISWNDTNKFPHHTFEWEGIDGTRVFTHFPPVDTYNAEIRGAELAKSERQYLDKAHSTKALMPFGYGDGGGGPTREMMARARRTSNLEGSPKVKVVSPEVFFADSQAEYTNPPVWRGELYLEYHRGTYTSQHETKRGNRECEHLLREAELWWSTAVVRTGAEYPRDELQQIWRLVLLQQFHDILPGSSIAWVHREAESNYESLRDRLRNLIERAIGVLVGDSQESEGSRGLLAFNASPFEQCGIAPLSAGVPDERASAGFDASGRLETAGLSVQVDLGSGRITSLVDRRAGRELATPAEPMGQVVAHQDIPNEWDAWDINHFYKDVRTPLEAESVEVRDGEVVVTYRLPHSTIRQVLRADELGLRVVFDIDWHERQTLIKWYLPVAVKADTCASEIQFGHLRRPTHVNTSWDAARFETIAHRWLQVGDTRSGLWLANSSTYGYDVSAQGTSADEPVTRVGASLVRAPLFPDPEADQGQHHLEFVIGAGTIEDAIPGGYAVNLPLRIASGSGTVDALVGVDNPAVVIEAVKLAEDGSGDVVVRLYESLGAPAAAAVSAEFETSGATRVDLLERKLGGVDLGRVELHPFEVVSIRLKR</sequence>
<dbReference type="Proteomes" id="UP001597326">
    <property type="component" value="Unassembled WGS sequence"/>
</dbReference>
<evidence type="ECO:0000256" key="4">
    <source>
        <dbReference type="ARBA" id="ARBA00023295"/>
    </source>
</evidence>
<protein>
    <submittedName>
        <fullName evidence="6">Alpha-mannosidase</fullName>
    </submittedName>
</protein>
<feature type="domain" description="Glycoside hydrolase family 38 central" evidence="5">
    <location>
        <begin position="517"/>
        <end position="595"/>
    </location>
</feature>
<evidence type="ECO:0000256" key="1">
    <source>
        <dbReference type="ARBA" id="ARBA00009792"/>
    </source>
</evidence>